<dbReference type="SUPFAM" id="SSF49899">
    <property type="entry name" value="Concanavalin A-like lectins/glucanases"/>
    <property type="match status" value="1"/>
</dbReference>
<dbReference type="GO" id="GO:0005789">
    <property type="term" value="C:endoplasmic reticulum membrane"/>
    <property type="evidence" value="ECO:0007669"/>
    <property type="project" value="TreeGrafter"/>
</dbReference>
<keyword evidence="4" id="KW-1185">Reference proteome</keyword>
<evidence type="ECO:0000313" key="3">
    <source>
        <dbReference type="EMBL" id="CRH03107.1"/>
    </source>
</evidence>
<name>A0A1J1HCH7_PLARL</name>
<proteinExistence type="predicted"/>
<dbReference type="PANTHER" id="PTHR12223:SF28">
    <property type="entry name" value="LECTIN, MANNOSE BINDING 1 LIKE"/>
    <property type="match status" value="1"/>
</dbReference>
<dbReference type="PANTHER" id="PTHR12223">
    <property type="entry name" value="VESICULAR MANNOSE-BINDING LECTIN"/>
    <property type="match status" value="1"/>
</dbReference>
<dbReference type="AlphaFoldDB" id="A0A1J1HCH7"/>
<dbReference type="KEGG" id="prel:PRELSG_0213300"/>
<gene>
    <name evidence="3" type="primary">PIEPS15</name>
    <name evidence="3" type="ORF">PRELSG_0213300</name>
</gene>
<reference evidence="3 4" key="1">
    <citation type="submission" date="2015-04" db="EMBL/GenBank/DDBJ databases">
        <authorList>
            <consortium name="Pathogen Informatics"/>
        </authorList>
    </citation>
    <scope>NUCLEOTIDE SEQUENCE [LARGE SCALE GENOMIC DNA]</scope>
    <source>
        <strain evidence="3 4">SGS1</strain>
    </source>
</reference>
<dbReference type="GO" id="GO:0030134">
    <property type="term" value="C:COPII-coated ER to Golgi transport vesicle"/>
    <property type="evidence" value="ECO:0007669"/>
    <property type="project" value="TreeGrafter"/>
</dbReference>
<keyword evidence="1" id="KW-0472">Membrane</keyword>
<dbReference type="OrthoDB" id="270293at2759"/>
<dbReference type="GO" id="GO:0006888">
    <property type="term" value="P:endoplasmic reticulum to Golgi vesicle-mediated transport"/>
    <property type="evidence" value="ECO:0007669"/>
    <property type="project" value="TreeGrafter"/>
</dbReference>
<accession>A0A1J1HCH7</accession>
<protein>
    <submittedName>
        <fullName evidence="3">Parasite-infected erythrocyte surface protein, putative</fullName>
    </submittedName>
</protein>
<dbReference type="VEuPathDB" id="PlasmoDB:PRELSG_0213300"/>
<organism evidence="3 4">
    <name type="scientific">Plasmodium relictum</name>
    <dbReference type="NCBI Taxonomy" id="85471"/>
    <lineage>
        <taxon>Eukaryota</taxon>
        <taxon>Sar</taxon>
        <taxon>Alveolata</taxon>
        <taxon>Apicomplexa</taxon>
        <taxon>Aconoidasida</taxon>
        <taxon>Haemosporida</taxon>
        <taxon>Plasmodiidae</taxon>
        <taxon>Plasmodium</taxon>
        <taxon>Plasmodium (Haemamoeba)</taxon>
    </lineage>
</organism>
<evidence type="ECO:0000256" key="1">
    <source>
        <dbReference type="SAM" id="Phobius"/>
    </source>
</evidence>
<dbReference type="GO" id="GO:0005793">
    <property type="term" value="C:endoplasmic reticulum-Golgi intermediate compartment"/>
    <property type="evidence" value="ECO:0007669"/>
    <property type="project" value="TreeGrafter"/>
</dbReference>
<feature type="transmembrane region" description="Helical" evidence="1">
    <location>
        <begin position="460"/>
        <end position="478"/>
    </location>
</feature>
<dbReference type="GO" id="GO:0000139">
    <property type="term" value="C:Golgi membrane"/>
    <property type="evidence" value="ECO:0007669"/>
    <property type="project" value="TreeGrafter"/>
</dbReference>
<evidence type="ECO:0000256" key="2">
    <source>
        <dbReference type="SAM" id="SignalP"/>
    </source>
</evidence>
<keyword evidence="1" id="KW-1133">Transmembrane helix</keyword>
<dbReference type="InterPro" id="IPR051136">
    <property type="entry name" value="Intracellular_Lectin-GPT"/>
</dbReference>
<dbReference type="GO" id="GO:0005537">
    <property type="term" value="F:D-mannose binding"/>
    <property type="evidence" value="ECO:0007669"/>
    <property type="project" value="TreeGrafter"/>
</dbReference>
<dbReference type="GeneID" id="39734552"/>
<dbReference type="InterPro" id="IPR013320">
    <property type="entry name" value="ConA-like_dom_sf"/>
</dbReference>
<feature type="chain" id="PRO_5009618996" evidence="2">
    <location>
        <begin position="22"/>
        <end position="490"/>
    </location>
</feature>
<keyword evidence="2" id="KW-0732">Signal</keyword>
<feature type="signal peptide" evidence="2">
    <location>
        <begin position="1"/>
        <end position="21"/>
    </location>
</feature>
<keyword evidence="1" id="KW-0812">Transmembrane</keyword>
<dbReference type="RefSeq" id="XP_028535593.1">
    <property type="nucleotide sequence ID" value="XM_028679922.1"/>
</dbReference>
<dbReference type="Gene3D" id="2.60.120.200">
    <property type="match status" value="1"/>
</dbReference>
<evidence type="ECO:0000313" key="4">
    <source>
        <dbReference type="Proteomes" id="UP000220158"/>
    </source>
</evidence>
<sequence length="490" mass="57266">MKTYIILYNLIVIVSIFLKRCINEGRSTSYLPLHSFKSPFTVNDLNNGWILNYSATSTNEYLVLIPNVYNRRGLFYHDKPILSDSLQIEFTFYMHKKQYKESLDDKYYQNDDIKQINYKTNIEEKNKINAFGLWILENEFSIKTSNENNELDEDEFILYGFKKGFNGVGIFFELKSNELIVSGLLNNGNNDINVNNSVVKNHNFDSLVFNNLITVKVVLHKNEINVSFFDAKRSEYIQSIFMKKQISKKNYIGFSAFNFKEDENIPLSNINKYEPTFVGIKEVSIFNNYTNEEDETNYDDSSNIKNIKDISTNELNNSANDILKELSPHKDQINQTEALKSLTKLFQKFMVYQINYEKKLLHSIDIMKERIQIMQSELKLIKKNCTNKSDDPKHIQKIFTTELSGLKNLFHSHTQHHKKNIEDITNKLTKKIDNNQELKMLAEKAEKLENIINKGNSTTYIFSIGFAGLIITTLILIYKKIRDVEKKHIL</sequence>
<dbReference type="EMBL" id="LN835297">
    <property type="protein sequence ID" value="CRH03107.1"/>
    <property type="molecule type" value="Genomic_DNA"/>
</dbReference>
<dbReference type="Proteomes" id="UP000220158">
    <property type="component" value="Chromosome 2"/>
</dbReference>